<comment type="subcellular location">
    <subcellularLocation>
        <location evidence="6">Mitochondrion matrix</location>
    </subcellularLocation>
</comment>
<keyword evidence="6" id="KW-0496">Mitochondrion</keyword>
<accession>A0A3S5CFF0</accession>
<comment type="caution">
    <text evidence="8">The sequence shown here is derived from an EMBL/GenBank/DDBJ whole genome shotgun (WGS) entry which is preliminary data.</text>
</comment>
<name>A0A3S5CFF0_9PLAT</name>
<dbReference type="EMBL" id="CAAALY010029574">
    <property type="protein sequence ID" value="VEL16707.1"/>
    <property type="molecule type" value="Genomic_DNA"/>
</dbReference>
<evidence type="ECO:0000259" key="7">
    <source>
        <dbReference type="Pfam" id="PF10436"/>
    </source>
</evidence>
<evidence type="ECO:0000256" key="3">
    <source>
        <dbReference type="ARBA" id="ARBA00022777"/>
    </source>
</evidence>
<proteinExistence type="inferred from homology"/>
<dbReference type="InterPro" id="IPR036784">
    <property type="entry name" value="AK/P_DHK_N_sf"/>
</dbReference>
<keyword evidence="3 6" id="KW-0418">Kinase</keyword>
<dbReference type="InterPro" id="IPR039028">
    <property type="entry name" value="BCKD/PDK"/>
</dbReference>
<dbReference type="SUPFAM" id="SSF69012">
    <property type="entry name" value="alpha-ketoacid dehydrogenase kinase, N-terminal domain"/>
    <property type="match status" value="1"/>
</dbReference>
<dbReference type="GO" id="GO:0005524">
    <property type="term" value="F:ATP binding"/>
    <property type="evidence" value="ECO:0007669"/>
    <property type="project" value="UniProtKB-UniRule"/>
</dbReference>
<evidence type="ECO:0000313" key="9">
    <source>
        <dbReference type="Proteomes" id="UP000784294"/>
    </source>
</evidence>
<dbReference type="GO" id="GO:0004740">
    <property type="term" value="F:pyruvate dehydrogenase (acetyl-transferring) kinase activity"/>
    <property type="evidence" value="ECO:0007669"/>
    <property type="project" value="UniProtKB-EC"/>
</dbReference>
<protein>
    <recommendedName>
        <fullName evidence="6">Protein-serine/threonine kinase</fullName>
        <ecNumber evidence="6">2.7.11.-</ecNumber>
    </recommendedName>
</protein>
<dbReference type="Gene3D" id="1.20.140.20">
    <property type="entry name" value="Alpha-ketoacid/pyruvate dehydrogenase kinase, N-terminal domain"/>
    <property type="match status" value="1"/>
</dbReference>
<evidence type="ECO:0000256" key="5">
    <source>
        <dbReference type="ARBA" id="ARBA00048201"/>
    </source>
</evidence>
<dbReference type="OrthoDB" id="241648at2759"/>
<dbReference type="Proteomes" id="UP000784294">
    <property type="component" value="Unassembled WGS sequence"/>
</dbReference>
<comment type="similarity">
    <text evidence="6">Belongs to the PDK/BCKDK protein kinase family.</text>
</comment>
<keyword evidence="1 6" id="KW-0808">Transferase</keyword>
<feature type="domain" description="Branched-chain alpha-ketoacid dehydrogenase kinase/Pyruvate dehydrogenase kinase N-terminal" evidence="7">
    <location>
        <begin position="63"/>
        <end position="190"/>
    </location>
</feature>
<gene>
    <name evidence="8" type="ORF">PXEA_LOCUS10147</name>
</gene>
<dbReference type="GO" id="GO:0005759">
    <property type="term" value="C:mitochondrial matrix"/>
    <property type="evidence" value="ECO:0007669"/>
    <property type="project" value="UniProtKB-SubCell"/>
</dbReference>
<dbReference type="InterPro" id="IPR018955">
    <property type="entry name" value="BCDHK/PDK_N"/>
</dbReference>
<dbReference type="Pfam" id="PF10436">
    <property type="entry name" value="BCDHK_Adom3"/>
    <property type="match status" value="1"/>
</dbReference>
<dbReference type="PANTHER" id="PTHR11947">
    <property type="entry name" value="PYRUVATE DEHYDROGENASE KINASE"/>
    <property type="match status" value="1"/>
</dbReference>
<evidence type="ECO:0000256" key="6">
    <source>
        <dbReference type="RuleBase" id="RU366032"/>
    </source>
</evidence>
<dbReference type="GO" id="GO:0010906">
    <property type="term" value="P:regulation of glucose metabolic process"/>
    <property type="evidence" value="ECO:0007669"/>
    <property type="project" value="TreeGrafter"/>
</dbReference>
<dbReference type="PANTHER" id="PTHR11947:SF3">
    <property type="entry name" value="[PYRUVATE DEHYDROGENASE (ACETYL-TRANSFERRING)] KINASE, MITOCHONDRIAL"/>
    <property type="match status" value="1"/>
</dbReference>
<dbReference type="AlphaFoldDB" id="A0A3S5CFF0"/>
<reference evidence="8" key="1">
    <citation type="submission" date="2018-11" db="EMBL/GenBank/DDBJ databases">
        <authorList>
            <consortium name="Pathogen Informatics"/>
        </authorList>
    </citation>
    <scope>NUCLEOTIDE SEQUENCE</scope>
</reference>
<evidence type="ECO:0000256" key="4">
    <source>
        <dbReference type="ARBA" id="ARBA00022840"/>
    </source>
</evidence>
<keyword evidence="2 6" id="KW-0547">Nucleotide-binding</keyword>
<sequence>MTVASNFCNFFGRTANRFEVFSSYSPHALNLKYLIEFGIYIHFYNVKLRFPINSQNLGHHAPPRKSFEFLKFELPTRLANIMQEIKLLPQSLLNTTSVHEVLSKYERSFEDLIMYEDGDSSKESVISSFSETIRTILHRHSNVVESMAKGILELKSVYGISPADENQLQYFLDRFYVNRIGSRVLINQHLYPLAIP</sequence>
<evidence type="ECO:0000256" key="1">
    <source>
        <dbReference type="ARBA" id="ARBA00022679"/>
    </source>
</evidence>
<comment type="catalytic activity">
    <reaction evidence="5">
        <text>L-seryl-[pyruvate dehydrogenase E1 alpha subunit] + ATP = O-phospho-L-seryl-[pyruvate dehydrogenase E1 alpha subunit] + ADP + H(+)</text>
        <dbReference type="Rhea" id="RHEA:23052"/>
        <dbReference type="Rhea" id="RHEA-COMP:13689"/>
        <dbReference type="Rhea" id="RHEA-COMP:13690"/>
        <dbReference type="ChEBI" id="CHEBI:15378"/>
        <dbReference type="ChEBI" id="CHEBI:29999"/>
        <dbReference type="ChEBI" id="CHEBI:30616"/>
        <dbReference type="ChEBI" id="CHEBI:83421"/>
        <dbReference type="ChEBI" id="CHEBI:456216"/>
        <dbReference type="EC" id="2.7.11.2"/>
    </reaction>
</comment>
<evidence type="ECO:0000313" key="8">
    <source>
        <dbReference type="EMBL" id="VEL16707.1"/>
    </source>
</evidence>
<evidence type="ECO:0000256" key="2">
    <source>
        <dbReference type="ARBA" id="ARBA00022741"/>
    </source>
</evidence>
<dbReference type="EC" id="2.7.11.-" evidence="6"/>
<keyword evidence="9" id="KW-1185">Reference proteome</keyword>
<keyword evidence="4 6" id="KW-0067">ATP-binding</keyword>
<organism evidence="8 9">
    <name type="scientific">Protopolystoma xenopodis</name>
    <dbReference type="NCBI Taxonomy" id="117903"/>
    <lineage>
        <taxon>Eukaryota</taxon>
        <taxon>Metazoa</taxon>
        <taxon>Spiralia</taxon>
        <taxon>Lophotrochozoa</taxon>
        <taxon>Platyhelminthes</taxon>
        <taxon>Monogenea</taxon>
        <taxon>Polyopisthocotylea</taxon>
        <taxon>Polystomatidea</taxon>
        <taxon>Polystomatidae</taxon>
        <taxon>Protopolystoma</taxon>
    </lineage>
</organism>